<dbReference type="InterPro" id="IPR008565">
    <property type="entry name" value="TtsA-like_GH18_dom"/>
</dbReference>
<evidence type="ECO:0000313" key="2">
    <source>
        <dbReference type="Proteomes" id="UP000463961"/>
    </source>
</evidence>
<name>A0A679IE84_9RHOO</name>
<keyword evidence="2" id="KW-1185">Reference proteome</keyword>
<reference evidence="2" key="1">
    <citation type="submission" date="2020-01" db="EMBL/GenBank/DDBJ databases">
        <title>Phosphoaccumulans saitamaens gen. nov., sp. nov., a polyphosphate accumulating bacterium isolated from surface river water.</title>
        <authorList>
            <person name="Watanabe K."/>
            <person name="Suda W."/>
        </authorList>
    </citation>
    <scope>NUCLEOTIDE SEQUENCE [LARGE SCALE GENOMIC DNA]</scope>
    <source>
        <strain evidence="2">ICHIAU1</strain>
    </source>
</reference>
<dbReference type="AlphaFoldDB" id="A0A679IE84"/>
<dbReference type="EMBL" id="AP022345">
    <property type="protein sequence ID" value="BBU67801.1"/>
    <property type="molecule type" value="Genomic_DNA"/>
</dbReference>
<protein>
    <submittedName>
        <fullName evidence="1">Uncharacterized protein</fullName>
    </submittedName>
</protein>
<accession>A0A679IE84</accession>
<dbReference type="SUPFAM" id="SSF53955">
    <property type="entry name" value="Lysozyme-like"/>
    <property type="match status" value="1"/>
</dbReference>
<dbReference type="OrthoDB" id="9815229at2"/>
<evidence type="ECO:0000313" key="1">
    <source>
        <dbReference type="EMBL" id="BBU67801.1"/>
    </source>
</evidence>
<sequence length="148" mass="16229">MKGITQRTFNQYLGRQASQEELRHISDAEVAAIYRKLYWDKCLGDALADGLDLAVFDAAVNTGPREAGKLLQRIVGAPADGVLGPKSLAAINKYIAAEGLPKVIDAYTEARQAYYRLLPTYVNFGEGWRKRTENVGRLAKSLGQLSAV</sequence>
<dbReference type="Proteomes" id="UP000463961">
    <property type="component" value="Chromosome"/>
</dbReference>
<proteinExistence type="predicted"/>
<dbReference type="Pfam" id="PF05838">
    <property type="entry name" value="Glyco_hydro_108"/>
    <property type="match status" value="1"/>
</dbReference>
<dbReference type="InterPro" id="IPR018537">
    <property type="entry name" value="Peptidoglycan-bd_3"/>
</dbReference>
<dbReference type="InterPro" id="IPR023346">
    <property type="entry name" value="Lysozyme-like_dom_sf"/>
</dbReference>
<dbReference type="Pfam" id="PF09374">
    <property type="entry name" value="PG_binding_3"/>
    <property type="match status" value="1"/>
</dbReference>
<dbReference type="Gene3D" id="1.20.141.10">
    <property type="entry name" value="Chitosanase, subunit A, domain 1"/>
    <property type="match status" value="1"/>
</dbReference>
<gene>
    <name evidence="1" type="ORF">ICHIAU1_00840</name>
</gene>
<organism evidence="1 2">
    <name type="scientific">Fluviibacter phosphoraccumulans</name>
    <dbReference type="NCBI Taxonomy" id="1751046"/>
    <lineage>
        <taxon>Bacteria</taxon>
        <taxon>Pseudomonadati</taxon>
        <taxon>Pseudomonadota</taxon>
        <taxon>Betaproteobacteria</taxon>
        <taxon>Rhodocyclales</taxon>
        <taxon>Fluviibacteraceae</taxon>
        <taxon>Fluviibacter</taxon>
    </lineage>
</organism>